<sequence>MFRSSKPPTTQVKLGLSLIAEAMPSCVINLSQTIRTSSRNSQFVHRLTSNALLIKIANVTTKEACEIKGTEIGEAREEAWEVRERVVGDVEGGMRVVRDGKELFGNQRERLNIISVIGVVVALGEGFKH</sequence>
<evidence type="ECO:0000313" key="1">
    <source>
        <dbReference type="EMBL" id="KAK7255265.1"/>
    </source>
</evidence>
<keyword evidence="2" id="KW-1185">Reference proteome</keyword>
<gene>
    <name evidence="1" type="ORF">RIF29_28672</name>
</gene>
<dbReference type="Proteomes" id="UP001372338">
    <property type="component" value="Unassembled WGS sequence"/>
</dbReference>
<name>A0AAN9HWR0_CROPI</name>
<organism evidence="1 2">
    <name type="scientific">Crotalaria pallida</name>
    <name type="common">Smooth rattlebox</name>
    <name type="synonym">Crotalaria striata</name>
    <dbReference type="NCBI Taxonomy" id="3830"/>
    <lineage>
        <taxon>Eukaryota</taxon>
        <taxon>Viridiplantae</taxon>
        <taxon>Streptophyta</taxon>
        <taxon>Embryophyta</taxon>
        <taxon>Tracheophyta</taxon>
        <taxon>Spermatophyta</taxon>
        <taxon>Magnoliopsida</taxon>
        <taxon>eudicotyledons</taxon>
        <taxon>Gunneridae</taxon>
        <taxon>Pentapetalae</taxon>
        <taxon>rosids</taxon>
        <taxon>fabids</taxon>
        <taxon>Fabales</taxon>
        <taxon>Fabaceae</taxon>
        <taxon>Papilionoideae</taxon>
        <taxon>50 kb inversion clade</taxon>
        <taxon>genistoids sensu lato</taxon>
        <taxon>core genistoids</taxon>
        <taxon>Crotalarieae</taxon>
        <taxon>Crotalaria</taxon>
    </lineage>
</organism>
<proteinExistence type="predicted"/>
<dbReference type="AlphaFoldDB" id="A0AAN9HWR0"/>
<reference evidence="1 2" key="1">
    <citation type="submission" date="2024-01" db="EMBL/GenBank/DDBJ databases">
        <title>The genomes of 5 underutilized Papilionoideae crops provide insights into root nodulation and disease resistanc.</title>
        <authorList>
            <person name="Yuan L."/>
        </authorList>
    </citation>
    <scope>NUCLEOTIDE SEQUENCE [LARGE SCALE GENOMIC DNA]</scope>
    <source>
        <strain evidence="1">ZHUSHIDOU_FW_LH</strain>
        <tissue evidence="1">Leaf</tissue>
    </source>
</reference>
<dbReference type="EMBL" id="JAYWIO010000006">
    <property type="protein sequence ID" value="KAK7255265.1"/>
    <property type="molecule type" value="Genomic_DNA"/>
</dbReference>
<comment type="caution">
    <text evidence="1">The sequence shown here is derived from an EMBL/GenBank/DDBJ whole genome shotgun (WGS) entry which is preliminary data.</text>
</comment>
<protein>
    <submittedName>
        <fullName evidence="1">Uncharacterized protein</fullName>
    </submittedName>
</protein>
<accession>A0AAN9HWR0</accession>
<evidence type="ECO:0000313" key="2">
    <source>
        <dbReference type="Proteomes" id="UP001372338"/>
    </source>
</evidence>